<evidence type="ECO:0000256" key="1">
    <source>
        <dbReference type="ARBA" id="ARBA00022729"/>
    </source>
</evidence>
<dbReference type="GO" id="GO:0055085">
    <property type="term" value="P:transmembrane transport"/>
    <property type="evidence" value="ECO:0007669"/>
    <property type="project" value="InterPro"/>
</dbReference>
<dbReference type="GO" id="GO:0030288">
    <property type="term" value="C:outer membrane-bounded periplasmic space"/>
    <property type="evidence" value="ECO:0007669"/>
    <property type="project" value="InterPro"/>
</dbReference>
<evidence type="ECO:0000313" key="2">
    <source>
        <dbReference type="EMBL" id="MCK6263408.1"/>
    </source>
</evidence>
<dbReference type="Pfam" id="PF03480">
    <property type="entry name" value="DctP"/>
    <property type="match status" value="1"/>
</dbReference>
<dbReference type="NCBIfam" id="TIGR00787">
    <property type="entry name" value="dctP"/>
    <property type="match status" value="1"/>
</dbReference>
<name>A0A9X2BL01_9VIBR</name>
<sequence length="351" mass="38656">MSRTGKTLAIGGVFVASIIGAAIVTNSQSNNTMSIAAGESQVQTLRFSMSSNNQHPIYDGAAKFKEIVEKFTELKVDIYPSAQLGDDRAAIEMLQLGTLDVSIPSTGPLANFYPEYNVFDLPFMITSEEVADKVLRSDFGDEMLNRLQAKGLVGLDFWENGFRHVTNSKQAVRSIDDVRGLKIRTMESPLHLDAWNAMGATPTPMAFNELFTALQQGTVDGQENPYPNIALNNLYEVQSTLSNTGHVYTPLALIVSQQTWNKLSRHDQRVLRQAAIDAGDYEREVNRRVNMESLEVIKANMNVVTLTPEAVKGFQEATTSVIDKYTPIIGADVVASFQKQIEKAEAELASN</sequence>
<comment type="caution">
    <text evidence="2">The sequence shown here is derived from an EMBL/GenBank/DDBJ whole genome shotgun (WGS) entry which is preliminary data.</text>
</comment>
<reference evidence="2" key="1">
    <citation type="submission" date="2021-11" db="EMBL/GenBank/DDBJ databases">
        <title>Vibrio ZSDE26 sp. nov. and Vibrio ZSDZ34 sp. nov., isolated from coastal seawater in Qingdao.</title>
        <authorList>
            <person name="Zhang P."/>
        </authorList>
    </citation>
    <scope>NUCLEOTIDE SEQUENCE</scope>
    <source>
        <strain evidence="2">ZSDE26</strain>
    </source>
</reference>
<dbReference type="RefSeq" id="WP_248008498.1">
    <property type="nucleotide sequence ID" value="NZ_JAJHVV010000005.1"/>
</dbReference>
<dbReference type="Gene3D" id="3.40.190.170">
    <property type="entry name" value="Bacterial extracellular solute-binding protein, family 7"/>
    <property type="match status" value="1"/>
</dbReference>
<keyword evidence="3" id="KW-1185">Reference proteome</keyword>
<keyword evidence="1" id="KW-0732">Signal</keyword>
<dbReference type="EMBL" id="JAJHVV010000005">
    <property type="protein sequence ID" value="MCK6263408.1"/>
    <property type="molecule type" value="Genomic_DNA"/>
</dbReference>
<evidence type="ECO:0000313" key="3">
    <source>
        <dbReference type="Proteomes" id="UP001139559"/>
    </source>
</evidence>
<dbReference type="AlphaFoldDB" id="A0A9X2BL01"/>
<dbReference type="InterPro" id="IPR038404">
    <property type="entry name" value="TRAP_DctP_sf"/>
</dbReference>
<dbReference type="PANTHER" id="PTHR33376">
    <property type="match status" value="1"/>
</dbReference>
<protein>
    <submittedName>
        <fullName evidence="2">TRAP transporter substrate-binding protein</fullName>
    </submittedName>
</protein>
<dbReference type="NCBIfam" id="NF037995">
    <property type="entry name" value="TRAP_S1"/>
    <property type="match status" value="1"/>
</dbReference>
<dbReference type="CDD" id="cd13679">
    <property type="entry name" value="PBP2_TRAP_YiaO_like"/>
    <property type="match status" value="1"/>
</dbReference>
<dbReference type="GO" id="GO:0030246">
    <property type="term" value="F:carbohydrate binding"/>
    <property type="evidence" value="ECO:0007669"/>
    <property type="project" value="TreeGrafter"/>
</dbReference>
<organism evidence="2 3">
    <name type="scientific">Vibrio amylolyticus</name>
    <dbReference type="NCBI Taxonomy" id="2847292"/>
    <lineage>
        <taxon>Bacteria</taxon>
        <taxon>Pseudomonadati</taxon>
        <taxon>Pseudomonadota</taxon>
        <taxon>Gammaproteobacteria</taxon>
        <taxon>Vibrionales</taxon>
        <taxon>Vibrionaceae</taxon>
        <taxon>Vibrio</taxon>
    </lineage>
</organism>
<dbReference type="InterPro" id="IPR004682">
    <property type="entry name" value="TRAP_DctP"/>
</dbReference>
<accession>A0A9X2BL01</accession>
<dbReference type="InterPro" id="IPR018389">
    <property type="entry name" value="DctP_fam"/>
</dbReference>
<proteinExistence type="predicted"/>
<dbReference type="PIRSF" id="PIRSF006470">
    <property type="entry name" value="DctB"/>
    <property type="match status" value="1"/>
</dbReference>
<dbReference type="Proteomes" id="UP001139559">
    <property type="component" value="Unassembled WGS sequence"/>
</dbReference>
<gene>
    <name evidence="2" type="ORF">KP803_08965</name>
</gene>
<dbReference type="PANTHER" id="PTHR33376:SF2">
    <property type="entry name" value="DICARBOXYLATE-BINDING PERIPLASMIC PROTEIN"/>
    <property type="match status" value="1"/>
</dbReference>